<dbReference type="PANTHER" id="PTHR37310:SF1">
    <property type="entry name" value="CYTOPLASMIC PROTEIN"/>
    <property type="match status" value="1"/>
</dbReference>
<evidence type="ECO:0000313" key="1">
    <source>
        <dbReference type="EMBL" id="KUI14694.1"/>
    </source>
</evidence>
<gene>
    <name evidence="1" type="ORF">AU192_14310</name>
</gene>
<sequence length="135" mass="14449">MSVAGRMLETYPQDLGGVDRGELVACIEACLDCAQACTACADACLSEESVAQLTKCIRTNSDCADICAATARVLSRHTGYDANLTAEVLRSCVTACRACADECGRHAEHHDHCRICADVCRQCERMCDELLTALG</sequence>
<evidence type="ECO:0000313" key="2">
    <source>
        <dbReference type="Proteomes" id="UP000053707"/>
    </source>
</evidence>
<organism evidence="1 2">
    <name type="scientific">Mycobacterium lehmannii</name>
    <dbReference type="NCBI Taxonomy" id="2048550"/>
    <lineage>
        <taxon>Bacteria</taxon>
        <taxon>Bacillati</taxon>
        <taxon>Actinomycetota</taxon>
        <taxon>Actinomycetes</taxon>
        <taxon>Mycobacteriales</taxon>
        <taxon>Mycobacteriaceae</taxon>
        <taxon>Mycobacterium</taxon>
    </lineage>
</organism>
<keyword evidence="2" id="KW-1185">Reference proteome</keyword>
<dbReference type="Gene3D" id="1.20.1270.360">
    <property type="match status" value="1"/>
</dbReference>
<name>A0A117JJN4_9MYCO</name>
<reference evidence="1 2" key="1">
    <citation type="submission" date="2016-01" db="EMBL/GenBank/DDBJ databases">
        <authorList>
            <consortium name="TB Trials Study Group"/>
            <person name="Sutton G."/>
            <person name="Brinkac L."/>
            <person name="Sanka R."/>
            <person name="Adams M."/>
            <person name="Lau E.L."/>
            <person name="Macaden R."/>
            <person name="Grewal H.M.S."/>
        </authorList>
    </citation>
    <scope>NUCLEOTIDE SEQUENCE [LARGE SCALE GENOMIC DNA]</scope>
    <source>
        <strain evidence="1 2">IS-1744</strain>
    </source>
</reference>
<dbReference type="CDD" id="cd08026">
    <property type="entry name" value="DUF326"/>
    <property type="match status" value="1"/>
</dbReference>
<comment type="caution">
    <text evidence="1">The sequence shown here is derived from an EMBL/GenBank/DDBJ whole genome shotgun (WGS) entry which is preliminary data.</text>
</comment>
<accession>A0A117JJN4</accession>
<dbReference type="RefSeq" id="WP_064397385.1">
    <property type="nucleotide sequence ID" value="NZ_LQIR01000023.1"/>
</dbReference>
<dbReference type="PANTHER" id="PTHR37310">
    <property type="entry name" value="CYTOPLASMIC PROTEIN-RELATED"/>
    <property type="match status" value="1"/>
</dbReference>
<dbReference type="AlphaFoldDB" id="A0A117JJN4"/>
<dbReference type="Pfam" id="PF03860">
    <property type="entry name" value="Csp"/>
    <property type="match status" value="1"/>
</dbReference>
<dbReference type="InterPro" id="IPR005560">
    <property type="entry name" value="Csp_YhjQ"/>
</dbReference>
<proteinExistence type="predicted"/>
<protein>
    <submittedName>
        <fullName evidence="1">Ferredoxin</fullName>
    </submittedName>
</protein>
<dbReference type="EMBL" id="LQIR01000023">
    <property type="protein sequence ID" value="KUI14694.1"/>
    <property type="molecule type" value="Genomic_DNA"/>
</dbReference>
<dbReference type="InterPro" id="IPR044543">
    <property type="entry name" value="YHJQ-like"/>
</dbReference>
<dbReference type="Proteomes" id="UP000053707">
    <property type="component" value="Unassembled WGS sequence"/>
</dbReference>